<gene>
    <name evidence="2" type="ORF">BAR24066_03520</name>
</gene>
<accession>A0A9Q9SJG7</accession>
<name>A0A9Q9SJG7_9BURK</name>
<proteinExistence type="predicted"/>
<dbReference type="AlphaFoldDB" id="A0A9Q9SJG7"/>
<reference evidence="2 3" key="1">
    <citation type="submission" date="2019-09" db="EMBL/GenBank/DDBJ databases">
        <authorList>
            <person name="Depoorter E."/>
        </authorList>
    </citation>
    <scope>NUCLEOTIDE SEQUENCE [LARGE SCALE GENOMIC DNA]</scope>
    <source>
        <strain evidence="2">LMG 24066</strain>
    </source>
</reference>
<dbReference type="EMBL" id="CABVPX010000013">
    <property type="protein sequence ID" value="VWB74879.1"/>
    <property type="molecule type" value="Genomic_DNA"/>
</dbReference>
<evidence type="ECO:0000313" key="2">
    <source>
        <dbReference type="EMBL" id="VWB74879.1"/>
    </source>
</evidence>
<feature type="compositionally biased region" description="Basic and acidic residues" evidence="1">
    <location>
        <begin position="39"/>
        <end position="59"/>
    </location>
</feature>
<feature type="compositionally biased region" description="Basic residues" evidence="1">
    <location>
        <begin position="1"/>
        <end position="16"/>
    </location>
</feature>
<organism evidence="2 3">
    <name type="scientific">Burkholderia arboris</name>
    <dbReference type="NCBI Taxonomy" id="488730"/>
    <lineage>
        <taxon>Bacteria</taxon>
        <taxon>Pseudomonadati</taxon>
        <taxon>Pseudomonadota</taxon>
        <taxon>Betaproteobacteria</taxon>
        <taxon>Burkholderiales</taxon>
        <taxon>Burkholderiaceae</taxon>
        <taxon>Burkholderia</taxon>
        <taxon>Burkholderia cepacia complex</taxon>
    </lineage>
</organism>
<dbReference type="Proteomes" id="UP000494172">
    <property type="component" value="Unassembled WGS sequence"/>
</dbReference>
<feature type="region of interest" description="Disordered" evidence="1">
    <location>
        <begin position="1"/>
        <end position="21"/>
    </location>
</feature>
<sequence length="67" mass="7990">MRCRALFHRGRDRRVPRPQQANEPFCRRLREWLDAAVKRKAIENEPNRDPNDSAPERLKPAKPLFVL</sequence>
<comment type="caution">
    <text evidence="2">The sequence shown here is derived from an EMBL/GenBank/DDBJ whole genome shotgun (WGS) entry which is preliminary data.</text>
</comment>
<evidence type="ECO:0000313" key="3">
    <source>
        <dbReference type="Proteomes" id="UP000494172"/>
    </source>
</evidence>
<evidence type="ECO:0000256" key="1">
    <source>
        <dbReference type="SAM" id="MobiDB-lite"/>
    </source>
</evidence>
<protein>
    <submittedName>
        <fullName evidence="2">Uncharacterized protein</fullName>
    </submittedName>
</protein>
<feature type="region of interest" description="Disordered" evidence="1">
    <location>
        <begin position="39"/>
        <end position="67"/>
    </location>
</feature>